<name>A3LR64_PICST</name>
<accession>A3LR64</accession>
<dbReference type="CDD" id="cd14856">
    <property type="entry name" value="TRAPPC4_synbindin"/>
    <property type="match status" value="1"/>
</dbReference>
<evidence type="ECO:0000256" key="2">
    <source>
        <dbReference type="ARBA" id="ARBA00022448"/>
    </source>
</evidence>
<dbReference type="PANTHER" id="PTHR23249">
    <property type="entry name" value="TRAFFICKING PROTEIN PARTICLE COMPLEX SUBUNIT"/>
    <property type="match status" value="1"/>
</dbReference>
<keyword evidence="4 7" id="KW-0931">ER-Golgi transport</keyword>
<dbReference type="GO" id="GO:1990071">
    <property type="term" value="C:TRAPPII protein complex"/>
    <property type="evidence" value="ECO:0007669"/>
    <property type="project" value="EnsemblFungi"/>
</dbReference>
<dbReference type="Gene3D" id="3.30.450.70">
    <property type="match status" value="1"/>
</dbReference>
<organism evidence="8 9">
    <name type="scientific">Scheffersomyces stipitis (strain ATCC 58785 / CBS 6054 / NBRC 10063 / NRRL Y-11545)</name>
    <name type="common">Yeast</name>
    <name type="synonym">Pichia stipitis</name>
    <dbReference type="NCBI Taxonomy" id="322104"/>
    <lineage>
        <taxon>Eukaryota</taxon>
        <taxon>Fungi</taxon>
        <taxon>Dikarya</taxon>
        <taxon>Ascomycota</taxon>
        <taxon>Saccharomycotina</taxon>
        <taxon>Pichiomycetes</taxon>
        <taxon>Debaryomycetaceae</taxon>
        <taxon>Scheffersomyces</taxon>
    </lineage>
</organism>
<comment type="subcellular location">
    <subcellularLocation>
        <location evidence="7">Endoplasmic reticulum</location>
    </subcellularLocation>
    <subcellularLocation>
        <location evidence="7">Golgi apparatus</location>
        <location evidence="7">cis-Golgi network</location>
    </subcellularLocation>
    <subcellularLocation>
        <location evidence="1">Golgi apparatus</location>
    </subcellularLocation>
</comment>
<keyword evidence="5 7" id="KW-0333">Golgi apparatus</keyword>
<dbReference type="GO" id="GO:0005783">
    <property type="term" value="C:endoplasmic reticulum"/>
    <property type="evidence" value="ECO:0007669"/>
    <property type="project" value="UniProtKB-SubCell"/>
</dbReference>
<dbReference type="SUPFAM" id="SSF64356">
    <property type="entry name" value="SNARE-like"/>
    <property type="match status" value="1"/>
</dbReference>
<dbReference type="FunCoup" id="A3LR64">
    <property type="interactions" value="354"/>
</dbReference>
<dbReference type="KEGG" id="pic:PICST_56865"/>
<gene>
    <name evidence="8" type="ORF">PICST_56865</name>
</gene>
<sequence>MKVYSIYILNKAGGLIYQNDVNPGLTKLTANDYLVLAGTLHGVHAIASKLSINIDGMESHQESTANANSALLVSGRSQDANNNKSGLQSIETDLFNLYVFQTLTGIKFIIITSPNPGELKKSYDSANEVFKQLYIVYSDYVMKDPFYSLDMPIKSFLFDTKVKEFVT</sequence>
<dbReference type="HOGENOM" id="CLU_053380_2_2_1"/>
<dbReference type="PANTHER" id="PTHR23249:SF15">
    <property type="entry name" value="TRAFFICKING PROTEIN PARTICLE COMPLEX SUBUNIT 4"/>
    <property type="match status" value="1"/>
</dbReference>
<dbReference type="GO" id="GO:0051276">
    <property type="term" value="P:chromosome organization"/>
    <property type="evidence" value="ECO:0007669"/>
    <property type="project" value="EnsemblFungi"/>
</dbReference>
<dbReference type="STRING" id="322104.A3LR64"/>
<dbReference type="InterPro" id="IPR007233">
    <property type="entry name" value="TRAPPC"/>
</dbReference>
<dbReference type="EMBL" id="CP000497">
    <property type="protein sequence ID" value="ABN65329.2"/>
    <property type="molecule type" value="Genomic_DNA"/>
</dbReference>
<evidence type="ECO:0000256" key="1">
    <source>
        <dbReference type="ARBA" id="ARBA00004555"/>
    </source>
</evidence>
<evidence type="ECO:0000256" key="6">
    <source>
        <dbReference type="ARBA" id="ARBA00038179"/>
    </source>
</evidence>
<dbReference type="Pfam" id="PF04099">
    <property type="entry name" value="Sybindin"/>
    <property type="match status" value="1"/>
</dbReference>
<reference evidence="8 9" key="1">
    <citation type="journal article" date="2007" name="Nat. Biotechnol.">
        <title>Genome sequence of the lignocellulose-bioconverting and xylose-fermenting yeast Pichia stipitis.</title>
        <authorList>
            <person name="Jeffries T.W."/>
            <person name="Grigoriev I.V."/>
            <person name="Grimwood J."/>
            <person name="Laplaza J.M."/>
            <person name="Aerts A."/>
            <person name="Salamov A."/>
            <person name="Schmutz J."/>
            <person name="Lindquist E."/>
            <person name="Dehal P."/>
            <person name="Shapiro H."/>
            <person name="Jin Y.S."/>
            <person name="Passoth V."/>
            <person name="Richardson P.M."/>
        </authorList>
    </citation>
    <scope>NUCLEOTIDE SEQUENCE [LARGE SCALE GENOMIC DNA]</scope>
    <source>
        <strain evidence="9">ATCC 58785 / CBS 6054 / NBRC 10063 / NRRL Y-11545</strain>
    </source>
</reference>
<dbReference type="AlphaFoldDB" id="A3LR64"/>
<evidence type="ECO:0000313" key="9">
    <source>
        <dbReference type="Proteomes" id="UP000002258"/>
    </source>
</evidence>
<evidence type="ECO:0000256" key="4">
    <source>
        <dbReference type="ARBA" id="ARBA00022892"/>
    </source>
</evidence>
<evidence type="ECO:0000256" key="5">
    <source>
        <dbReference type="ARBA" id="ARBA00023034"/>
    </source>
</evidence>
<evidence type="ECO:0000256" key="3">
    <source>
        <dbReference type="ARBA" id="ARBA00022824"/>
    </source>
</evidence>
<dbReference type="OMA" id="NKTFHEG"/>
<dbReference type="Proteomes" id="UP000002258">
    <property type="component" value="Chromosome 3"/>
</dbReference>
<evidence type="ECO:0000256" key="7">
    <source>
        <dbReference type="RuleBase" id="RU366065"/>
    </source>
</evidence>
<dbReference type="SMART" id="SM01399">
    <property type="entry name" value="Sybindin"/>
    <property type="match status" value="1"/>
</dbReference>
<dbReference type="OrthoDB" id="246406at2759"/>
<protein>
    <recommendedName>
        <fullName evidence="7">Trafficking protein particle complex subunit</fullName>
    </recommendedName>
</protein>
<dbReference type="GeneID" id="4838021"/>
<keyword evidence="3 7" id="KW-0256">Endoplasmic reticulum</keyword>
<dbReference type="InterPro" id="IPR011012">
    <property type="entry name" value="Longin-like_dom_sf"/>
</dbReference>
<dbReference type="GO" id="GO:0005085">
    <property type="term" value="F:guanyl-nucleotide exchange factor activity"/>
    <property type="evidence" value="ECO:0007669"/>
    <property type="project" value="EnsemblFungi"/>
</dbReference>
<dbReference type="InParanoid" id="A3LR64"/>
<dbReference type="eggNOG" id="KOG3369">
    <property type="taxonomic scope" value="Eukaryota"/>
</dbReference>
<dbReference type="GO" id="GO:1990070">
    <property type="term" value="C:TRAPPI protein complex"/>
    <property type="evidence" value="ECO:0007669"/>
    <property type="project" value="EnsemblFungi"/>
</dbReference>
<proteinExistence type="inferred from homology"/>
<dbReference type="RefSeq" id="XP_001383358.2">
    <property type="nucleotide sequence ID" value="XM_001383321.1"/>
</dbReference>
<dbReference type="GO" id="GO:1990072">
    <property type="term" value="C:TRAPPIII protein complex"/>
    <property type="evidence" value="ECO:0007669"/>
    <property type="project" value="EnsemblFungi"/>
</dbReference>
<comment type="similarity">
    <text evidence="6">Belongs to the TRAPP small subunits family. TRAPPC4 subfamily.</text>
</comment>
<evidence type="ECO:0000313" key="8">
    <source>
        <dbReference type="EMBL" id="ABN65329.2"/>
    </source>
</evidence>
<keyword evidence="2 7" id="KW-0813">Transport</keyword>
<comment type="subunit">
    <text evidence="7">Part of the multisubunit transport protein particle (TRAPP) complex.</text>
</comment>
<keyword evidence="9" id="KW-1185">Reference proteome</keyword>
<dbReference type="GO" id="GO:0006888">
    <property type="term" value="P:endoplasmic reticulum to Golgi vesicle-mediated transport"/>
    <property type="evidence" value="ECO:0007669"/>
    <property type="project" value="UniProtKB-UniRule"/>
</dbReference>